<dbReference type="InterPro" id="IPR011333">
    <property type="entry name" value="SKP1/BTB/POZ_sf"/>
</dbReference>
<protein>
    <recommendedName>
        <fullName evidence="1">BTB domain-containing protein</fullName>
    </recommendedName>
</protein>
<organism evidence="2 3">
    <name type="scientific">Trichogramma kaykai</name>
    <dbReference type="NCBI Taxonomy" id="54128"/>
    <lineage>
        <taxon>Eukaryota</taxon>
        <taxon>Metazoa</taxon>
        <taxon>Ecdysozoa</taxon>
        <taxon>Arthropoda</taxon>
        <taxon>Hexapoda</taxon>
        <taxon>Insecta</taxon>
        <taxon>Pterygota</taxon>
        <taxon>Neoptera</taxon>
        <taxon>Endopterygota</taxon>
        <taxon>Hymenoptera</taxon>
        <taxon>Apocrita</taxon>
        <taxon>Proctotrupomorpha</taxon>
        <taxon>Chalcidoidea</taxon>
        <taxon>Trichogrammatidae</taxon>
        <taxon>Trichogramma</taxon>
    </lineage>
</organism>
<sequence length="340" mass="39016">MLTINEAKCYTKVDKKEFVFTWVISDVMLHWSKQKSSTLTSPAFNIDPNDHRRFELSLIRVYDSRDHTTQERLDVYCVNNNAELPCRCKLSFVQDDRIGYVQTHYHTFLKYSPVLVFDIPRNRFINCVSSEGSVTIRCEMTFAIGDRKNSLNYDRCSRPISEEEASMVPRYDFDWVFLGRDLSDVALRTACGKTIPAHKVVLAAVSPVFKAMFSHDTLENKNKSVDMADVTYEAAVEMLRYIYTGSVECQEFSSTAELLEAADRYQLEELKNKCEQLLSSKLSIKNCVEALAIADKLNLNRLKKDAIDSVKRNIHGHSNFDNAGNMILKMAQFLSEQFQS</sequence>
<evidence type="ECO:0000313" key="2">
    <source>
        <dbReference type="EMBL" id="KAL3406478.1"/>
    </source>
</evidence>
<dbReference type="Gene3D" id="6.10.250.3030">
    <property type="match status" value="1"/>
</dbReference>
<name>A0ABD2XM06_9HYME</name>
<dbReference type="Gene3D" id="3.30.710.10">
    <property type="entry name" value="Potassium Channel Kv1.1, Chain A"/>
    <property type="match status" value="1"/>
</dbReference>
<comment type="caution">
    <text evidence="2">The sequence shown here is derived from an EMBL/GenBank/DDBJ whole genome shotgun (WGS) entry which is preliminary data.</text>
</comment>
<dbReference type="Pfam" id="PF00651">
    <property type="entry name" value="BTB"/>
    <property type="match status" value="1"/>
</dbReference>
<reference evidence="2 3" key="1">
    <citation type="journal article" date="2024" name="bioRxiv">
        <title>A reference genome for Trichogramma kaykai: A tiny desert-dwelling parasitoid wasp with competing sex-ratio distorters.</title>
        <authorList>
            <person name="Culotta J."/>
            <person name="Lindsey A.R."/>
        </authorList>
    </citation>
    <scope>NUCLEOTIDE SEQUENCE [LARGE SCALE GENOMIC DNA]</scope>
    <source>
        <strain evidence="2 3">KSX58</strain>
    </source>
</reference>
<evidence type="ECO:0000313" key="3">
    <source>
        <dbReference type="Proteomes" id="UP001627154"/>
    </source>
</evidence>
<gene>
    <name evidence="2" type="ORF">TKK_001795</name>
</gene>
<keyword evidence="3" id="KW-1185">Reference proteome</keyword>
<proteinExistence type="predicted"/>
<accession>A0ABD2XM06</accession>
<feature type="domain" description="BTB" evidence="1">
    <location>
        <begin position="183"/>
        <end position="251"/>
    </location>
</feature>
<dbReference type="SUPFAM" id="SSF54695">
    <property type="entry name" value="POZ domain"/>
    <property type="match status" value="1"/>
</dbReference>
<dbReference type="PROSITE" id="PS50097">
    <property type="entry name" value="BTB"/>
    <property type="match status" value="1"/>
</dbReference>
<dbReference type="SMART" id="SM00225">
    <property type="entry name" value="BTB"/>
    <property type="match status" value="1"/>
</dbReference>
<evidence type="ECO:0000259" key="1">
    <source>
        <dbReference type="PROSITE" id="PS50097"/>
    </source>
</evidence>
<dbReference type="InterPro" id="IPR000210">
    <property type="entry name" value="BTB/POZ_dom"/>
</dbReference>
<dbReference type="AlphaFoldDB" id="A0ABD2XM06"/>
<dbReference type="Proteomes" id="UP001627154">
    <property type="component" value="Unassembled WGS sequence"/>
</dbReference>
<dbReference type="PANTHER" id="PTHR24413">
    <property type="entry name" value="SPECKLE-TYPE POZ PROTEIN"/>
    <property type="match status" value="1"/>
</dbReference>
<dbReference type="EMBL" id="JBJJXI010000019">
    <property type="protein sequence ID" value="KAL3406478.1"/>
    <property type="molecule type" value="Genomic_DNA"/>
</dbReference>